<accession>G2XNJ7</accession>
<evidence type="ECO:0000313" key="2">
    <source>
        <dbReference type="Proteomes" id="UP000008177"/>
    </source>
</evidence>
<dbReference type="AlphaFoldDB" id="G2XNJ7"/>
<name>G2XNJ7_BOTF4</name>
<gene>
    <name evidence="1" type="ORF">BofuT4_P075360.1</name>
</gene>
<dbReference type="HOGENOM" id="CLU_1440845_0_0_1"/>
<proteinExistence type="predicted"/>
<sequence length="188" mass="21047">MDDLTESNLIASHAHAINVVSRGLKHSINLFIGRAESNRTEERDPDVENTLKNTLKISASTTLSHTLSPSCWLLLIFHVIVDSSIRNLWVLARLTAFKSPQHFEIPTAHDALMFPRVLPKVEGILHEIRFVVCTACSFCFSLVCLLPSIMIRMEYLVSLIRVVHHSSTFHVITPTLVSLEPSKAPPLC</sequence>
<dbReference type="EMBL" id="FQ790246">
    <property type="protein sequence ID" value="CCD42453.1"/>
    <property type="molecule type" value="Genomic_DNA"/>
</dbReference>
<dbReference type="InParanoid" id="G2XNJ7"/>
<protein>
    <submittedName>
        <fullName evidence="1">Uncharacterized protein</fullName>
    </submittedName>
</protein>
<evidence type="ECO:0000313" key="1">
    <source>
        <dbReference type="EMBL" id="CCD42453.1"/>
    </source>
</evidence>
<dbReference type="Proteomes" id="UP000008177">
    <property type="component" value="Unplaced contigs"/>
</dbReference>
<reference evidence="2" key="1">
    <citation type="journal article" date="2011" name="PLoS Genet.">
        <title>Genomic analysis of the necrotrophic fungal pathogens Sclerotinia sclerotiorum and Botrytis cinerea.</title>
        <authorList>
            <person name="Amselem J."/>
            <person name="Cuomo C.A."/>
            <person name="van Kan J.A."/>
            <person name="Viaud M."/>
            <person name="Benito E.P."/>
            <person name="Couloux A."/>
            <person name="Coutinho P.M."/>
            <person name="de Vries R.P."/>
            <person name="Dyer P.S."/>
            <person name="Fillinger S."/>
            <person name="Fournier E."/>
            <person name="Gout L."/>
            <person name="Hahn M."/>
            <person name="Kohn L."/>
            <person name="Lapalu N."/>
            <person name="Plummer K.M."/>
            <person name="Pradier J.M."/>
            <person name="Quevillon E."/>
            <person name="Sharon A."/>
            <person name="Simon A."/>
            <person name="ten Have A."/>
            <person name="Tudzynski B."/>
            <person name="Tudzynski P."/>
            <person name="Wincker P."/>
            <person name="Andrew M."/>
            <person name="Anthouard V."/>
            <person name="Beever R.E."/>
            <person name="Beffa R."/>
            <person name="Benoit I."/>
            <person name="Bouzid O."/>
            <person name="Brault B."/>
            <person name="Chen Z."/>
            <person name="Choquer M."/>
            <person name="Collemare J."/>
            <person name="Cotton P."/>
            <person name="Danchin E.G."/>
            <person name="Da Silva C."/>
            <person name="Gautier A."/>
            <person name="Giraud C."/>
            <person name="Giraud T."/>
            <person name="Gonzalez C."/>
            <person name="Grossetete S."/>
            <person name="Guldener U."/>
            <person name="Henrissat B."/>
            <person name="Howlett B.J."/>
            <person name="Kodira C."/>
            <person name="Kretschmer M."/>
            <person name="Lappartient A."/>
            <person name="Leroch M."/>
            <person name="Levis C."/>
            <person name="Mauceli E."/>
            <person name="Neuveglise C."/>
            <person name="Oeser B."/>
            <person name="Pearson M."/>
            <person name="Poulain J."/>
            <person name="Poussereau N."/>
            <person name="Quesneville H."/>
            <person name="Rascle C."/>
            <person name="Schumacher J."/>
            <person name="Segurens B."/>
            <person name="Sexton A."/>
            <person name="Silva E."/>
            <person name="Sirven C."/>
            <person name="Soanes D.M."/>
            <person name="Talbot N.J."/>
            <person name="Templeton M."/>
            <person name="Yandava C."/>
            <person name="Yarden O."/>
            <person name="Zeng Q."/>
            <person name="Rollins J.A."/>
            <person name="Lebrun M.H."/>
            <person name="Dickman M."/>
        </authorList>
    </citation>
    <scope>NUCLEOTIDE SEQUENCE [LARGE SCALE GENOMIC DNA]</scope>
    <source>
        <strain evidence="2">T4</strain>
    </source>
</reference>
<organism evidence="1 2">
    <name type="scientific">Botryotinia fuckeliana (strain T4)</name>
    <name type="common">Noble rot fungus</name>
    <name type="synonym">Botrytis cinerea</name>
    <dbReference type="NCBI Taxonomy" id="999810"/>
    <lineage>
        <taxon>Eukaryota</taxon>
        <taxon>Fungi</taxon>
        <taxon>Dikarya</taxon>
        <taxon>Ascomycota</taxon>
        <taxon>Pezizomycotina</taxon>
        <taxon>Leotiomycetes</taxon>
        <taxon>Helotiales</taxon>
        <taxon>Sclerotiniaceae</taxon>
        <taxon>Botrytis</taxon>
    </lineage>
</organism>